<organism evidence="1 2">
    <name type="scientific">Oleiharenicola lentus</name>
    <dbReference type="NCBI Taxonomy" id="2508720"/>
    <lineage>
        <taxon>Bacteria</taxon>
        <taxon>Pseudomonadati</taxon>
        <taxon>Verrucomicrobiota</taxon>
        <taxon>Opitutia</taxon>
        <taxon>Opitutales</taxon>
        <taxon>Opitutaceae</taxon>
        <taxon>Oleiharenicola</taxon>
    </lineage>
</organism>
<proteinExistence type="predicted"/>
<dbReference type="Proteomes" id="UP000290218">
    <property type="component" value="Unassembled WGS sequence"/>
</dbReference>
<evidence type="ECO:0000313" key="2">
    <source>
        <dbReference type="Proteomes" id="UP000290218"/>
    </source>
</evidence>
<dbReference type="CDD" id="cd02980">
    <property type="entry name" value="TRX_Fd_family"/>
    <property type="match status" value="1"/>
</dbReference>
<evidence type="ECO:0000313" key="1">
    <source>
        <dbReference type="EMBL" id="RXK55499.1"/>
    </source>
</evidence>
<protein>
    <submittedName>
        <fullName evidence="1">(2Fe-2S) ferredoxin domain-containing protein</fullName>
    </submittedName>
</protein>
<comment type="caution">
    <text evidence="1">The sequence shown here is derived from an EMBL/GenBank/DDBJ whole genome shotgun (WGS) entry which is preliminary data.</text>
</comment>
<gene>
    <name evidence="1" type="ORF">ESB00_06280</name>
</gene>
<reference evidence="1 2" key="1">
    <citation type="submission" date="2019-01" db="EMBL/GenBank/DDBJ databases">
        <title>Lacunisphaera sp. strain TWA-58.</title>
        <authorList>
            <person name="Chen W.-M."/>
        </authorList>
    </citation>
    <scope>NUCLEOTIDE SEQUENCE [LARGE SCALE GENOMIC DNA]</scope>
    <source>
        <strain evidence="1 2">TWA-58</strain>
    </source>
</reference>
<dbReference type="EMBL" id="SDHX01000001">
    <property type="protein sequence ID" value="RXK55499.1"/>
    <property type="molecule type" value="Genomic_DNA"/>
</dbReference>
<dbReference type="InterPro" id="IPR036249">
    <property type="entry name" value="Thioredoxin-like_sf"/>
</dbReference>
<accession>A0A4V1M6I3</accession>
<dbReference type="OrthoDB" id="9800692at2"/>
<name>A0A4V1M6I3_9BACT</name>
<dbReference type="RefSeq" id="WP_129046864.1">
    <property type="nucleotide sequence ID" value="NZ_SDHX01000001.1"/>
</dbReference>
<dbReference type="AlphaFoldDB" id="A0A4V1M6I3"/>
<dbReference type="Gene3D" id="3.40.30.10">
    <property type="entry name" value="Glutaredoxin"/>
    <property type="match status" value="1"/>
</dbReference>
<dbReference type="SUPFAM" id="SSF52833">
    <property type="entry name" value="Thioredoxin-like"/>
    <property type="match status" value="1"/>
</dbReference>
<keyword evidence="2" id="KW-1185">Reference proteome</keyword>
<sequence length="119" mass="13387">MGAKSFKEIGLPAARRHLFLCAGPDCCAMEDGLKTWEHLKTSLKECAVPALRTKAACFRLCHEGPWLVVYPEGVWYAQVTPERFDRIRREHLVGGKPVAEWVRAVQPLDGDPTRSDLRA</sequence>